<keyword evidence="1" id="KW-0472">Membrane</keyword>
<organism evidence="2 3">
    <name type="scientific">Leekyejoonella antrihumi</name>
    <dbReference type="NCBI Taxonomy" id="1660198"/>
    <lineage>
        <taxon>Bacteria</taxon>
        <taxon>Bacillati</taxon>
        <taxon>Actinomycetota</taxon>
        <taxon>Actinomycetes</taxon>
        <taxon>Micrococcales</taxon>
        <taxon>Dermacoccaceae</taxon>
        <taxon>Leekyejoonella</taxon>
    </lineage>
</organism>
<feature type="transmembrane region" description="Helical" evidence="1">
    <location>
        <begin position="84"/>
        <end position="101"/>
    </location>
</feature>
<keyword evidence="3" id="KW-1185">Reference proteome</keyword>
<dbReference type="InterPro" id="IPR046549">
    <property type="entry name" value="DUF6703"/>
</dbReference>
<dbReference type="OrthoDB" id="4872260at2"/>
<evidence type="ECO:0000256" key="1">
    <source>
        <dbReference type="SAM" id="Phobius"/>
    </source>
</evidence>
<gene>
    <name evidence="2" type="ORF">FGL98_18915</name>
</gene>
<accession>A0A563DVS5</accession>
<evidence type="ECO:0000313" key="3">
    <source>
        <dbReference type="Proteomes" id="UP000320244"/>
    </source>
</evidence>
<dbReference type="Pfam" id="PF20444">
    <property type="entry name" value="DUF6703"/>
    <property type="match status" value="1"/>
</dbReference>
<proteinExistence type="predicted"/>
<keyword evidence="1" id="KW-1133">Transmembrane helix</keyword>
<dbReference type="Proteomes" id="UP000320244">
    <property type="component" value="Unassembled WGS sequence"/>
</dbReference>
<protein>
    <submittedName>
        <fullName evidence="2">Uncharacterized protein</fullName>
    </submittedName>
</protein>
<evidence type="ECO:0000313" key="2">
    <source>
        <dbReference type="EMBL" id="TWP34042.1"/>
    </source>
</evidence>
<feature type="transmembrane region" description="Helical" evidence="1">
    <location>
        <begin position="39"/>
        <end position="72"/>
    </location>
</feature>
<reference evidence="2 3" key="1">
    <citation type="submission" date="2019-05" db="EMBL/GenBank/DDBJ databases">
        <authorList>
            <person name="Lee S.D."/>
        </authorList>
    </citation>
    <scope>NUCLEOTIDE SEQUENCE [LARGE SCALE GENOMIC DNA]</scope>
    <source>
        <strain evidence="2 3">C5-26</strain>
    </source>
</reference>
<dbReference type="AlphaFoldDB" id="A0A563DVS5"/>
<comment type="caution">
    <text evidence="2">The sequence shown here is derived from an EMBL/GenBank/DDBJ whole genome shotgun (WGS) entry which is preliminary data.</text>
</comment>
<dbReference type="EMBL" id="VCQV01000032">
    <property type="protein sequence ID" value="TWP34042.1"/>
    <property type="molecule type" value="Genomic_DNA"/>
</dbReference>
<reference evidence="2 3" key="2">
    <citation type="submission" date="2019-08" db="EMBL/GenBank/DDBJ databases">
        <title>Jejuicoccus antrihumi gen. nov., sp. nov., a new member of the family Dermacoccaceae isolated from a cave.</title>
        <authorList>
            <person name="Schumann P."/>
            <person name="Kim I.S."/>
        </authorList>
    </citation>
    <scope>NUCLEOTIDE SEQUENCE [LARGE SCALE GENOMIC DNA]</scope>
    <source>
        <strain evidence="2 3">C5-26</strain>
    </source>
</reference>
<name>A0A563DVS5_9MICO</name>
<dbReference type="RefSeq" id="WP_146319386.1">
    <property type="nucleotide sequence ID" value="NZ_VCQV01000032.1"/>
</dbReference>
<keyword evidence="1" id="KW-0812">Transmembrane</keyword>
<sequence>MPVEERPSVQSSPLRVRAEHLSDPLIQRLARLPKATPVITVLVVMVIGVIFRHVVGAVCFGLCALLIAWLLYLAWPRLSPIERMMRAAMLLLLTAIAVVLAA</sequence>